<dbReference type="SMART" id="SM00181">
    <property type="entry name" value="EGF"/>
    <property type="match status" value="4"/>
</dbReference>
<evidence type="ECO:0000256" key="10">
    <source>
        <dbReference type="PIRSR" id="PIRSR601577-2"/>
    </source>
</evidence>
<dbReference type="Gene3D" id="2.10.220.10">
    <property type="entry name" value="Hormone Receptor, Insulin-like Growth Factor Receptor 1, Chain A, domain 2"/>
    <property type="match status" value="3"/>
</dbReference>
<keyword evidence="8" id="KW-0325">Glycoprotein</keyword>
<dbReference type="SUPFAM" id="SSF57184">
    <property type="entry name" value="Growth factor receptor domain"/>
    <property type="match status" value="3"/>
</dbReference>
<dbReference type="InterPro" id="IPR041161">
    <property type="entry name" value="EGF_Tenascin"/>
</dbReference>
<feature type="non-terminal residue" evidence="12">
    <location>
        <position position="1"/>
    </location>
</feature>
<evidence type="ECO:0000313" key="13">
    <source>
        <dbReference type="Proteomes" id="UP000008983"/>
    </source>
</evidence>
<dbReference type="SUPFAM" id="SSF55486">
    <property type="entry name" value="Metalloproteases ('zincins'), catalytic domain"/>
    <property type="match status" value="1"/>
</dbReference>
<dbReference type="EC" id="3.4.24.36" evidence="12"/>
<dbReference type="GO" id="GO:0004252">
    <property type="term" value="F:serine-type endopeptidase activity"/>
    <property type="evidence" value="ECO:0007669"/>
    <property type="project" value="UniProtKB-EC"/>
</dbReference>
<evidence type="ECO:0000256" key="6">
    <source>
        <dbReference type="ARBA" id="ARBA00023049"/>
    </source>
</evidence>
<feature type="domain" description="EGF-like" evidence="11">
    <location>
        <begin position="897"/>
        <end position="930"/>
    </location>
</feature>
<dbReference type="InParanoid" id="G0QSY6"/>
<evidence type="ECO:0000256" key="1">
    <source>
        <dbReference type="ARBA" id="ARBA00005860"/>
    </source>
</evidence>
<evidence type="ECO:0000256" key="4">
    <source>
        <dbReference type="ARBA" id="ARBA00022801"/>
    </source>
</evidence>
<reference evidence="12 13" key="1">
    <citation type="submission" date="2011-07" db="EMBL/GenBank/DDBJ databases">
        <authorList>
            <person name="Coyne R."/>
            <person name="Brami D."/>
            <person name="Johnson J."/>
            <person name="Hostetler J."/>
            <person name="Hannick L."/>
            <person name="Clark T."/>
            <person name="Cassidy-Hanley D."/>
            <person name="Inman J."/>
        </authorList>
    </citation>
    <scope>NUCLEOTIDE SEQUENCE [LARGE SCALE GENOMIC DNA]</scope>
    <source>
        <strain evidence="12 13">G5</strain>
    </source>
</reference>
<evidence type="ECO:0000256" key="2">
    <source>
        <dbReference type="ARBA" id="ARBA00022670"/>
    </source>
</evidence>
<dbReference type="Pfam" id="PF01457">
    <property type="entry name" value="Peptidase_M8"/>
    <property type="match status" value="1"/>
</dbReference>
<organism evidence="12 13">
    <name type="scientific">Ichthyophthirius multifiliis</name>
    <name type="common">White spot disease agent</name>
    <name type="synonym">Ich</name>
    <dbReference type="NCBI Taxonomy" id="5932"/>
    <lineage>
        <taxon>Eukaryota</taxon>
        <taxon>Sar</taxon>
        <taxon>Alveolata</taxon>
        <taxon>Ciliophora</taxon>
        <taxon>Intramacronucleata</taxon>
        <taxon>Oligohymenophorea</taxon>
        <taxon>Hymenostomatida</taxon>
        <taxon>Ophryoglenina</taxon>
        <taxon>Ichthyophthirius</taxon>
    </lineage>
</organism>
<feature type="binding site" evidence="10">
    <location>
        <position position="138"/>
    </location>
    <ligand>
        <name>Zn(2+)</name>
        <dbReference type="ChEBI" id="CHEBI:29105"/>
        <note>catalytic</note>
    </ligand>
</feature>
<dbReference type="InterPro" id="IPR001577">
    <property type="entry name" value="Peptidase_M8"/>
</dbReference>
<evidence type="ECO:0000256" key="7">
    <source>
        <dbReference type="ARBA" id="ARBA00023157"/>
    </source>
</evidence>
<dbReference type="Pfam" id="PF18720">
    <property type="entry name" value="EGF_Tenascin"/>
    <property type="match status" value="1"/>
</dbReference>
<name>G0QSY6_ICHMU</name>
<dbReference type="EC" id="3.4.21.104" evidence="12"/>
<comment type="similarity">
    <text evidence="1">Belongs to the peptidase M8 family.</text>
</comment>
<keyword evidence="4 12" id="KW-0378">Hydrolase</keyword>
<dbReference type="FunFam" id="2.10.25.10:FF:000001">
    <property type="entry name" value="Tenascin C"/>
    <property type="match status" value="1"/>
</dbReference>
<dbReference type="RefSeq" id="XP_004035160.1">
    <property type="nucleotide sequence ID" value="XM_004035112.1"/>
</dbReference>
<feature type="binding site" evidence="10">
    <location>
        <position position="142"/>
    </location>
    <ligand>
        <name>Zn(2+)</name>
        <dbReference type="ChEBI" id="CHEBI:29105"/>
        <note>catalytic</note>
    </ligand>
</feature>
<dbReference type="Proteomes" id="UP000008983">
    <property type="component" value="Unassembled WGS sequence"/>
</dbReference>
<dbReference type="eggNOG" id="KOG2556">
    <property type="taxonomic scope" value="Eukaryota"/>
</dbReference>
<dbReference type="InterPro" id="IPR006212">
    <property type="entry name" value="Furin_repeat"/>
</dbReference>
<keyword evidence="3 10" id="KW-0479">Metal-binding</keyword>
<dbReference type="GO" id="GO:0007155">
    <property type="term" value="P:cell adhesion"/>
    <property type="evidence" value="ECO:0007669"/>
    <property type="project" value="InterPro"/>
</dbReference>
<dbReference type="InterPro" id="IPR000742">
    <property type="entry name" value="EGF"/>
</dbReference>
<keyword evidence="5 10" id="KW-0862">Zinc</keyword>
<sequence>KPIRITIDYTQLGQGITDQQKIYIMDLMETSKLYFQRLLKVYPLTQNNIFNKNIFSKCLGLQIPIKDQTVGVPNSDLHIYVIYVNKNNIVIAGATYCSISSDIITRPIFGIVQFNLSNMKKFGGDLATFENHLKITIHEILHLLGFSVRVMQYWIDPDTGKSYGANFKDKLLKKKIYRGKQTSILISKNIVEVTRKYYNCPTAEGMQLENQGNSGTISSHWEKTVIFNEIMVGSEVVSNSVLSIFTIALLKDTGFYPEVNENMADNIFWGKGKGCDFLENACQSAIEYPEFPKLNVQKQCTFQYEGIGNNESESLVDGCNLIRLYLNRQCTNPNSVTEQEDKQDEQNKLSNYSTQSKCFQSTATKSQSSWYYDKFRCHQYKCSSDASEISVVFPEINLTVICRKGEQNMKKDVDPSGQKAYGQITCPQDYERFCNYTPICPNFCSEKGVCVKGQCICQAGFGGVDCSIKCSGVVDNHSCVEGTCPIGKFLNPDNTCKSDCPLGYFGSAKKCQVCDSNCSRCTGPSANECSKCQFMTLLQENQCVDKCNEKQGYFYNQNLGICEYLWSNKCQGNCKICQKNNQHYCITCKESYFYYDNNKECLSQCPFGYFANQENQFCEKNSLGCLQQDNPITCSQCDTNNGFRLGLDEKCTLCQLDCSLCNPNKLTQCFVCEGSKLVSIDGSCVDECPSASYYSDHRKKCLECTQNCKKCNYIGCSECYDGYYLYYENKTCLYCVYKYPNCQSCDYHQCVKCMNGYQLNQTKKQCVPFTQEGGESTEIEYTQGCEKLSQFKKCLKCQDGFYDYSVDNPTIQTIKCLSCTIKFSKCSSCTPSICLKCFHGYEYYEYEDQCIEVNKDATDCNQGCTLCSQNGMCLKCMDGFYQDFIYIYNYKYNLCYECSSKFSNCIQCDSIQCTKCITGYSLNNTLKQCELIPSSRFLNQVQGDNQ</sequence>
<dbReference type="Gene3D" id="3.90.132.10">
    <property type="entry name" value="Leishmanolysin , domain 2"/>
    <property type="match status" value="1"/>
</dbReference>
<evidence type="ECO:0000256" key="9">
    <source>
        <dbReference type="PIRSR" id="PIRSR601577-1"/>
    </source>
</evidence>
<dbReference type="GO" id="GO:0046872">
    <property type="term" value="F:metal ion binding"/>
    <property type="evidence" value="ECO:0007669"/>
    <property type="project" value="UniProtKB-KW"/>
</dbReference>
<accession>G0QSY6</accession>
<dbReference type="EC" id="3.4.21.75" evidence="12"/>
<dbReference type="Gene3D" id="3.10.170.20">
    <property type="match status" value="1"/>
</dbReference>
<evidence type="ECO:0000256" key="8">
    <source>
        <dbReference type="ARBA" id="ARBA00023180"/>
    </source>
</evidence>
<dbReference type="GO" id="GO:0006508">
    <property type="term" value="P:proteolysis"/>
    <property type="evidence" value="ECO:0007669"/>
    <property type="project" value="UniProtKB-KW"/>
</dbReference>
<evidence type="ECO:0000313" key="12">
    <source>
        <dbReference type="EMBL" id="EGR31674.1"/>
    </source>
</evidence>
<dbReference type="GO" id="GO:0005737">
    <property type="term" value="C:cytoplasm"/>
    <property type="evidence" value="ECO:0007669"/>
    <property type="project" value="TreeGrafter"/>
</dbReference>
<evidence type="ECO:0000256" key="5">
    <source>
        <dbReference type="ARBA" id="ARBA00022833"/>
    </source>
</evidence>
<feature type="domain" description="EGF-like" evidence="11">
    <location>
        <begin position="433"/>
        <end position="467"/>
    </location>
</feature>
<evidence type="ECO:0000256" key="3">
    <source>
        <dbReference type="ARBA" id="ARBA00022723"/>
    </source>
</evidence>
<feature type="domain" description="EGF-like" evidence="11">
    <location>
        <begin position="469"/>
        <end position="512"/>
    </location>
</feature>
<dbReference type="CDD" id="cd00064">
    <property type="entry name" value="FU"/>
    <property type="match status" value="2"/>
</dbReference>
<dbReference type="InterPro" id="IPR009030">
    <property type="entry name" value="Growth_fac_rcpt_cys_sf"/>
</dbReference>
<dbReference type="GO" id="GO:0004222">
    <property type="term" value="F:metalloendopeptidase activity"/>
    <property type="evidence" value="ECO:0007669"/>
    <property type="project" value="InterPro"/>
</dbReference>
<dbReference type="GeneID" id="14907818"/>
<keyword evidence="13" id="KW-1185">Reference proteome</keyword>
<protein>
    <submittedName>
        <fullName evidence="12">Leishmanolysin family protein, putative</fullName>
        <ecNumber evidence="12">3.4.21.104</ecNumber>
        <ecNumber evidence="12">3.4.21.75</ecNumber>
        <ecNumber evidence="12">3.4.24.36</ecNumber>
    </submittedName>
</protein>
<keyword evidence="2" id="KW-0645">Protease</keyword>
<keyword evidence="7" id="KW-1015">Disulfide bond</keyword>
<comment type="cofactor">
    <cofactor evidence="10">
        <name>Zn(2+)</name>
        <dbReference type="ChEBI" id="CHEBI:29105"/>
    </cofactor>
    <text evidence="10">Binds 1 zinc ion per subunit.</text>
</comment>
<feature type="domain" description="EGF-like" evidence="11">
    <location>
        <begin position="569"/>
        <end position="602"/>
    </location>
</feature>
<dbReference type="eggNOG" id="KOG3525">
    <property type="taxonomic scope" value="Eukaryota"/>
</dbReference>
<dbReference type="PANTHER" id="PTHR10942:SF0">
    <property type="entry name" value="LEISHMANOLYSIN-LIKE PEPTIDASE"/>
    <property type="match status" value="1"/>
</dbReference>
<dbReference type="PANTHER" id="PTHR10942">
    <property type="entry name" value="LEISHMANOLYSIN-LIKE PEPTIDASE"/>
    <property type="match status" value="1"/>
</dbReference>
<proteinExistence type="inferred from homology"/>
<keyword evidence="6 10" id="KW-0482">Metalloprotease</keyword>
<gene>
    <name evidence="12" type="ORF">IMG5_104700</name>
</gene>
<feature type="active site" evidence="9">
    <location>
        <position position="139"/>
    </location>
</feature>
<dbReference type="Gene3D" id="2.10.25.10">
    <property type="entry name" value="Laminin"/>
    <property type="match status" value="1"/>
</dbReference>
<dbReference type="SMART" id="SM00261">
    <property type="entry name" value="FU"/>
    <property type="match status" value="6"/>
</dbReference>
<evidence type="ECO:0000259" key="11">
    <source>
        <dbReference type="SMART" id="SM00181"/>
    </source>
</evidence>
<dbReference type="EMBL" id="GL983833">
    <property type="protein sequence ID" value="EGR31674.1"/>
    <property type="molecule type" value="Genomic_DNA"/>
</dbReference>
<dbReference type="AlphaFoldDB" id="G0QSY6"/>
<dbReference type="STRING" id="857967.G0QSY6"/>
<feature type="binding site" evidence="10">
    <location>
        <position position="220"/>
    </location>
    <ligand>
        <name>Zn(2+)</name>
        <dbReference type="ChEBI" id="CHEBI:29105"/>
        <note>catalytic</note>
    </ligand>
</feature>
<dbReference type="FunFam" id="3.90.132.10:FF:000001">
    <property type="entry name" value="leishmanolysin-like peptidase isoform X2"/>
    <property type="match status" value="1"/>
</dbReference>
<dbReference type="OrthoDB" id="238768at2759"/>
<dbReference type="GO" id="GO:0016020">
    <property type="term" value="C:membrane"/>
    <property type="evidence" value="ECO:0007669"/>
    <property type="project" value="InterPro"/>
</dbReference>